<dbReference type="InterPro" id="IPR036322">
    <property type="entry name" value="WD40_repeat_dom_sf"/>
</dbReference>
<evidence type="ECO:0000313" key="7">
    <source>
        <dbReference type="EMBL" id="KAL2792955.1"/>
    </source>
</evidence>
<name>A0ABR4G1R3_9EURO</name>
<keyword evidence="2" id="KW-0507">mRNA processing</keyword>
<dbReference type="InterPro" id="IPR058543">
    <property type="entry name" value="Beta-prop_RSE1/DDB1/CPSF1_2nd"/>
</dbReference>
<dbReference type="InterPro" id="IPR050358">
    <property type="entry name" value="RSE1/DDB1/CFT1"/>
</dbReference>
<evidence type="ECO:0000259" key="6">
    <source>
        <dbReference type="Pfam" id="PF23726"/>
    </source>
</evidence>
<dbReference type="InterPro" id="IPR015943">
    <property type="entry name" value="WD40/YVTN_repeat-like_dom_sf"/>
</dbReference>
<comment type="caution">
    <text evidence="7">The sequence shown here is derived from an EMBL/GenBank/DDBJ whole genome shotgun (WGS) entry which is preliminary data.</text>
</comment>
<reference evidence="7 8" key="1">
    <citation type="submission" date="2024-07" db="EMBL/GenBank/DDBJ databases">
        <title>Section-level genome sequencing and comparative genomics of Aspergillus sections Usti and Cavernicolus.</title>
        <authorList>
            <consortium name="Lawrence Berkeley National Laboratory"/>
            <person name="Nybo J.L."/>
            <person name="Vesth T.C."/>
            <person name="Theobald S."/>
            <person name="Frisvad J.C."/>
            <person name="Larsen T.O."/>
            <person name="Kjaerboelling I."/>
            <person name="Rothschild-Mancinelli K."/>
            <person name="Lyhne E.K."/>
            <person name="Kogle M.E."/>
            <person name="Barry K."/>
            <person name="Clum A."/>
            <person name="Na H."/>
            <person name="Ledsgaard L."/>
            <person name="Lin J."/>
            <person name="Lipzen A."/>
            <person name="Kuo A."/>
            <person name="Riley R."/>
            <person name="Mondo S."/>
            <person name="Labutti K."/>
            <person name="Haridas S."/>
            <person name="Pangalinan J."/>
            <person name="Salamov A.A."/>
            <person name="Simmons B.A."/>
            <person name="Magnuson J.K."/>
            <person name="Chen J."/>
            <person name="Drula E."/>
            <person name="Henrissat B."/>
            <person name="Wiebenga A."/>
            <person name="Lubbers R.J."/>
            <person name="Gomes A.C."/>
            <person name="Makela M.R."/>
            <person name="Stajich J."/>
            <person name="Grigoriev I.V."/>
            <person name="Mortensen U.H."/>
            <person name="De Vries R.P."/>
            <person name="Baker S.E."/>
            <person name="Andersen M.R."/>
        </authorList>
    </citation>
    <scope>NUCLEOTIDE SEQUENCE [LARGE SCALE GENOMIC DNA]</scope>
    <source>
        <strain evidence="7 8">CBS 209.92</strain>
    </source>
</reference>
<dbReference type="SUPFAM" id="SSF75011">
    <property type="entry name" value="3-carboxy-cis,cis-mucoante lactonizing enzyme"/>
    <property type="match status" value="1"/>
</dbReference>
<feature type="domain" description="RSE1/DDB1/CPSF1 second beta-propeller" evidence="6">
    <location>
        <begin position="461"/>
        <end position="777"/>
    </location>
</feature>
<dbReference type="Gene3D" id="2.130.10.10">
    <property type="entry name" value="YVTN repeat-like/Quinoprotein amine dehydrogenase"/>
    <property type="match status" value="3"/>
</dbReference>
<evidence type="ECO:0000313" key="8">
    <source>
        <dbReference type="Proteomes" id="UP001610563"/>
    </source>
</evidence>
<feature type="domain" description="RSE1/DDB1/CPSF1 first beta-propeller" evidence="5">
    <location>
        <begin position="19"/>
        <end position="417"/>
    </location>
</feature>
<gene>
    <name evidence="7" type="ORF">BJX66DRAFT_306878</name>
</gene>
<dbReference type="InterPro" id="IPR004871">
    <property type="entry name" value="RSE1/DDB1/CPSF1_C"/>
</dbReference>
<dbReference type="PANTHER" id="PTHR10644">
    <property type="entry name" value="DNA REPAIR/RNA PROCESSING CPSF FAMILY"/>
    <property type="match status" value="1"/>
</dbReference>
<evidence type="ECO:0000256" key="3">
    <source>
        <dbReference type="ARBA" id="ARBA00023242"/>
    </source>
</evidence>
<dbReference type="Pfam" id="PF23726">
    <property type="entry name" value="Beta-prop_RSE1_2nd"/>
    <property type="match status" value="1"/>
</dbReference>
<accession>A0ABR4G1R3</accession>
<keyword evidence="3" id="KW-0539">Nucleus</keyword>
<evidence type="ECO:0000259" key="4">
    <source>
        <dbReference type="Pfam" id="PF03178"/>
    </source>
</evidence>
<dbReference type="SUPFAM" id="SSF101908">
    <property type="entry name" value="Putative isomerase YbhE"/>
    <property type="match status" value="1"/>
</dbReference>
<protein>
    <submittedName>
        <fullName evidence="7">CPSF A subunit region-domain-containing protein</fullName>
    </submittedName>
</protein>
<evidence type="ECO:0000256" key="2">
    <source>
        <dbReference type="ARBA" id="ARBA00022664"/>
    </source>
</evidence>
<evidence type="ECO:0000256" key="1">
    <source>
        <dbReference type="ARBA" id="ARBA00004123"/>
    </source>
</evidence>
<dbReference type="Pfam" id="PF03178">
    <property type="entry name" value="CPSF_A"/>
    <property type="match status" value="1"/>
</dbReference>
<keyword evidence="8" id="KW-1185">Reference proteome</keyword>
<sequence>MATTSHMFMYSLTIQPPTAITQAILGQFAGTKEQQIVTASGSKLTIHRPDPTQGKLTPLYSQDVFGIIRSLAAFRLAGSNKDYIIIGSDSGRITIIEYVPSQNRFNRIHLETFGKSGVRRVIPGQYLAVDPKGRACLIASVEKNKLVYVLNRNSQAELTISSPLEAHKPQTLVFSVVALDAGYENPVFAALEVDYSESDQDPTGRAYKEVEKLLVYYELDLGLNHVVRRWADPVDRTASMLFQVPGGADGPSGVLVCSEDNITYRHSNQDAFRVPIPRRLGAVENPDRKRSVIAGVMHKMRGAFFFLLQTEDGDLFKLTIDMVEDDKGQLTGEVRRLKIKYFDTVPVASNLLILKSGFLYVASEGGNHHFYQFEKLGDDDEETEFSSEDFSADPTVPYEPIFFHPRGAENLNLVETINSLSPLIDSKVANLSDEDAPQIFTISGTGARSTFRTLKHGLEVSEIVESELPSVPSAVWTTKLTRNDEFDAYIVLSFGNGTLVLSIGETVEEVQDTGFLSSAPTLAVQQLGEDSLIQIHPRGIRHILPDRRVNEWPAPQHRSIVAAATNERQVAVALSSGEIVYFEMDADGSLAEYDERRQMTGTVTCLSLGEVPEGRVRSSFLAVGCDDSTVRILSLDPDTTLENKSVQALTAAPSALNIMSMADSSSGGTTLYLHIGLHSGVYLRTVLDEVTGELSDTRTRFLGSKAVKLFQVSVKGQTAVLALSSRPWLGYSDTQTKGFMLTPLDYVGLEWGWNFSSEQCVEGMVGIQGQNLRIFSIEKLDNNMLQQSIPLAYTPRHFLKHPDQPLFYVIESDNNVLSPATRARLLEDSNARNGDTTVLPPEDFGYPRATGHWASCIQVVDPLDAKAVIATVELEENEAAVSIAAVPFTSQDDETFLVIGTAKDMTVNPPSSAGGYIHIYRFQEDGKELEFIHKTKVEEPPLALLAFQGRLVAGIGSLLRVYDLGMKQLLRKCQAIVVPKTIVGLQTQGSRIVVSDVRESITYVVYKYQENVLIPFVDDSIPRWTTSTAMVDYETTAGGDKFGNLWLLRCPKKISEEADEEGSGAHLIHDRGYLQGTPNRLELMIHVYTQDIPTSLHKTQLVAGGRDILVWTGFQGTIGMLVPFVSREDVDFFQSLEMQLASQCPPLAGRDHLIYRSYYAPVKGVIDGDLCEMYFLLSNDTKMMIAAELDRSVREIERKISDMRTRVAY</sequence>
<comment type="subcellular location">
    <subcellularLocation>
        <location evidence="1">Nucleus</location>
    </subcellularLocation>
</comment>
<dbReference type="SUPFAM" id="SSF50978">
    <property type="entry name" value="WD40 repeat-like"/>
    <property type="match status" value="1"/>
</dbReference>
<feature type="domain" description="RSE1/DDB1/CPSF1 C-terminal" evidence="4">
    <location>
        <begin position="854"/>
        <end position="1175"/>
    </location>
</feature>
<dbReference type="EMBL" id="JBFTWV010000064">
    <property type="protein sequence ID" value="KAL2792955.1"/>
    <property type="molecule type" value="Genomic_DNA"/>
</dbReference>
<evidence type="ECO:0000259" key="5">
    <source>
        <dbReference type="Pfam" id="PF10433"/>
    </source>
</evidence>
<organism evidence="7 8">
    <name type="scientific">Aspergillus keveii</name>
    <dbReference type="NCBI Taxonomy" id="714993"/>
    <lineage>
        <taxon>Eukaryota</taxon>
        <taxon>Fungi</taxon>
        <taxon>Dikarya</taxon>
        <taxon>Ascomycota</taxon>
        <taxon>Pezizomycotina</taxon>
        <taxon>Eurotiomycetes</taxon>
        <taxon>Eurotiomycetidae</taxon>
        <taxon>Eurotiales</taxon>
        <taxon>Aspergillaceae</taxon>
        <taxon>Aspergillus</taxon>
        <taxon>Aspergillus subgen. Nidulantes</taxon>
    </lineage>
</organism>
<dbReference type="Pfam" id="PF10433">
    <property type="entry name" value="Beta-prop_RSE1_1st"/>
    <property type="match status" value="1"/>
</dbReference>
<proteinExistence type="predicted"/>
<dbReference type="Proteomes" id="UP001610563">
    <property type="component" value="Unassembled WGS sequence"/>
</dbReference>
<dbReference type="InterPro" id="IPR018846">
    <property type="entry name" value="Beta-prop_RSE1/DDB1/CPSF1_1st"/>
</dbReference>